<evidence type="ECO:0000313" key="9">
    <source>
        <dbReference type="RefSeq" id="XP_065666426.1"/>
    </source>
</evidence>
<evidence type="ECO:0000313" key="8">
    <source>
        <dbReference type="RefSeq" id="XP_065666425.1"/>
    </source>
</evidence>
<dbReference type="RefSeq" id="XP_065666425.1">
    <property type="nucleotide sequence ID" value="XM_065810353.1"/>
</dbReference>
<dbReference type="GeneID" id="105848313"/>
<dbReference type="PROSITE" id="PS51292">
    <property type="entry name" value="ZF_RING_CH"/>
    <property type="match status" value="1"/>
</dbReference>
<feature type="coiled-coil region" evidence="4">
    <location>
        <begin position="365"/>
        <end position="399"/>
    </location>
</feature>
<dbReference type="InterPro" id="IPR013083">
    <property type="entry name" value="Znf_RING/FYVE/PHD"/>
</dbReference>
<dbReference type="Gene3D" id="3.30.40.10">
    <property type="entry name" value="Zinc/RING finger domain, C3HC4 (zinc finger)"/>
    <property type="match status" value="1"/>
</dbReference>
<dbReference type="SUPFAM" id="SSF57850">
    <property type="entry name" value="RING/U-box"/>
    <property type="match status" value="1"/>
</dbReference>
<dbReference type="Pfam" id="PF12906">
    <property type="entry name" value="RINGv"/>
    <property type="match status" value="1"/>
</dbReference>
<name>A0ABM4CWV7_HYDVU</name>
<evidence type="ECO:0000256" key="2">
    <source>
        <dbReference type="ARBA" id="ARBA00022771"/>
    </source>
</evidence>
<keyword evidence="1" id="KW-0479">Metal-binding</keyword>
<evidence type="ECO:0000256" key="4">
    <source>
        <dbReference type="SAM" id="Coils"/>
    </source>
</evidence>
<evidence type="ECO:0000256" key="5">
    <source>
        <dbReference type="SAM" id="Phobius"/>
    </source>
</evidence>
<evidence type="ECO:0000259" key="6">
    <source>
        <dbReference type="PROSITE" id="PS51292"/>
    </source>
</evidence>
<feature type="domain" description="RING-CH-type" evidence="6">
    <location>
        <begin position="1"/>
        <end position="63"/>
    </location>
</feature>
<evidence type="ECO:0000256" key="1">
    <source>
        <dbReference type="ARBA" id="ARBA00022723"/>
    </source>
</evidence>
<keyword evidence="2" id="KW-0863">Zinc-finger</keyword>
<keyword evidence="5" id="KW-0812">Transmembrane</keyword>
<protein>
    <submittedName>
        <fullName evidence="8 9">Uncharacterized protein LOC105848313</fullName>
    </submittedName>
</protein>
<keyword evidence="3" id="KW-0862">Zinc</keyword>
<accession>A0ABM4CWV7</accession>
<organism evidence="7 8">
    <name type="scientific">Hydra vulgaris</name>
    <name type="common">Hydra</name>
    <name type="synonym">Hydra attenuata</name>
    <dbReference type="NCBI Taxonomy" id="6087"/>
    <lineage>
        <taxon>Eukaryota</taxon>
        <taxon>Metazoa</taxon>
        <taxon>Cnidaria</taxon>
        <taxon>Hydrozoa</taxon>
        <taxon>Hydroidolina</taxon>
        <taxon>Anthoathecata</taxon>
        <taxon>Aplanulata</taxon>
        <taxon>Hydridae</taxon>
        <taxon>Hydra</taxon>
    </lineage>
</organism>
<keyword evidence="5" id="KW-0472">Membrane</keyword>
<dbReference type="SMART" id="SM00744">
    <property type="entry name" value="RINGv"/>
    <property type="match status" value="1"/>
</dbReference>
<feature type="transmembrane region" description="Helical" evidence="5">
    <location>
        <begin position="83"/>
        <end position="106"/>
    </location>
</feature>
<reference evidence="8 9" key="1">
    <citation type="submission" date="2025-05" db="UniProtKB">
        <authorList>
            <consortium name="RefSeq"/>
        </authorList>
    </citation>
    <scope>IDENTIFICATION</scope>
</reference>
<feature type="transmembrane region" description="Helical" evidence="5">
    <location>
        <begin position="118"/>
        <end position="135"/>
    </location>
</feature>
<evidence type="ECO:0000256" key="3">
    <source>
        <dbReference type="ARBA" id="ARBA00022833"/>
    </source>
</evidence>
<keyword evidence="7" id="KW-1185">Reference proteome</keyword>
<evidence type="ECO:0000313" key="7">
    <source>
        <dbReference type="Proteomes" id="UP001652625"/>
    </source>
</evidence>
<dbReference type="Proteomes" id="UP001652625">
    <property type="component" value="Chromosome 11"/>
</dbReference>
<proteinExistence type="predicted"/>
<keyword evidence="5" id="KW-1133">Transmembrane helix</keyword>
<dbReference type="RefSeq" id="XP_065666426.1">
    <property type="nucleotide sequence ID" value="XM_065810354.1"/>
</dbReference>
<dbReference type="InterPro" id="IPR011016">
    <property type="entry name" value="Znf_RING-CH"/>
</dbReference>
<gene>
    <name evidence="8 9" type="primary">LOC105848313</name>
</gene>
<keyword evidence="4" id="KW-0175">Coiled coil</keyword>
<sequence length="411" mass="48256">MELLTPPQCRYCLKTYSKLKEPIYTVCTCENRPKFAHGSCFRDWLKTYKYGVCEICLAKSKLVRNGYKNLRKWNLPQNTSKTVYFHLALLLICLIAFLSFTIWWLIEQCWQPSCFVSEIIIIVIFAFVGISFFCFKESRFFLINIRVDNSNWKVVQCKEVIKQKKKKSIRRLSSIPSIRHSYKNSINFFKDGEVCLSSKGTPYSIIDEKHIDMAVVWTPRDYPRVKKIVEHEHKRIPANNHKKGLYIQKNRRLGFNKDEINAIPPNISWKNDFSFNINKNNTIYACNNQKLTQIKASNLSDSQNAVMPLKNDVIFKTIENGFSYIKDLDNKDFERNVHLLEPSVYAFEINAHEFNTSTHEFKNNIEKSRTNVQKLEMYVHELEANTNEYTNDLNEQIANDNNMLLSSMTII</sequence>